<dbReference type="AlphaFoldDB" id="A0A2N3LJU7"/>
<evidence type="ECO:0000313" key="2">
    <source>
        <dbReference type="Proteomes" id="UP000233440"/>
    </source>
</evidence>
<protein>
    <submittedName>
        <fullName evidence="1">Uncharacterized protein</fullName>
    </submittedName>
</protein>
<sequence>METAIETMYFLNNPERNITTIATETQLRYEDVIKDVFGVACESDLMMMIKFNKKFKDCICQEYGVTESEIRLDMIFRIATEEDIKQYNNRQH</sequence>
<keyword evidence="2" id="KW-1185">Reference proteome</keyword>
<proteinExistence type="predicted"/>
<dbReference type="OrthoDB" id="2922845at2"/>
<gene>
    <name evidence="1" type="ORF">CWO92_11020</name>
</gene>
<dbReference type="RefSeq" id="WP_101354264.1">
    <property type="nucleotide sequence ID" value="NZ_PIQO01000007.1"/>
</dbReference>
<accession>A0A2N3LJU7</accession>
<dbReference type="EMBL" id="PIQO01000007">
    <property type="protein sequence ID" value="PKR84898.1"/>
    <property type="molecule type" value="Genomic_DNA"/>
</dbReference>
<organism evidence="1 2">
    <name type="scientific">Heyndrickxia camelliae</name>
    <dbReference type="NCBI Taxonomy" id="1707093"/>
    <lineage>
        <taxon>Bacteria</taxon>
        <taxon>Bacillati</taxon>
        <taxon>Bacillota</taxon>
        <taxon>Bacilli</taxon>
        <taxon>Bacillales</taxon>
        <taxon>Bacillaceae</taxon>
        <taxon>Heyndrickxia</taxon>
    </lineage>
</organism>
<reference evidence="1 2" key="1">
    <citation type="submission" date="2017-11" db="EMBL/GenBank/DDBJ databases">
        <title>Bacillus camelliae sp. nov., isolated from pu'er tea.</title>
        <authorList>
            <person name="Niu L."/>
        </authorList>
    </citation>
    <scope>NUCLEOTIDE SEQUENCE [LARGE SCALE GENOMIC DNA]</scope>
    <source>
        <strain evidence="1 2">7578-1</strain>
    </source>
</reference>
<name>A0A2N3LJU7_9BACI</name>
<dbReference type="Proteomes" id="UP000233440">
    <property type="component" value="Unassembled WGS sequence"/>
</dbReference>
<comment type="caution">
    <text evidence="1">The sequence shown here is derived from an EMBL/GenBank/DDBJ whole genome shotgun (WGS) entry which is preliminary data.</text>
</comment>
<evidence type="ECO:0000313" key="1">
    <source>
        <dbReference type="EMBL" id="PKR84898.1"/>
    </source>
</evidence>